<organism evidence="1 2">
    <name type="scientific">Yinghuangia aomiensis</name>
    <dbReference type="NCBI Taxonomy" id="676205"/>
    <lineage>
        <taxon>Bacteria</taxon>
        <taxon>Bacillati</taxon>
        <taxon>Actinomycetota</taxon>
        <taxon>Actinomycetes</taxon>
        <taxon>Kitasatosporales</taxon>
        <taxon>Streptomycetaceae</taxon>
        <taxon>Yinghuangia</taxon>
    </lineage>
</organism>
<name>A0ABP9I198_9ACTN</name>
<evidence type="ECO:0000313" key="1">
    <source>
        <dbReference type="EMBL" id="GAA4984637.1"/>
    </source>
</evidence>
<dbReference type="InterPro" id="IPR036866">
    <property type="entry name" value="RibonucZ/Hydroxyglut_hydro"/>
</dbReference>
<accession>A0ABP9I198</accession>
<gene>
    <name evidence="1" type="ORF">GCM10023205_63480</name>
</gene>
<sequence>MEFTKLGHSCVRLRAKGVTLVIDPGAFSDPGAVDGADAVLVTHEHFDHVVPDRLRAALAANPELEVWTNPAVAAQFADLGGRVHAVTHGDMFSVGGAQGVPVHVYGEKHATIHRDIPLVDNVGFLVDGLVFHPGDALTVPEEPVATLLTPAAAPWLKVAEAVDYVREVAPREALLIHDAVLSDAGREIHTRLLTGLTESPDRAVALPADGTDRTLG</sequence>
<protein>
    <submittedName>
        <fullName evidence="1">MBL fold metallo-hydrolase</fullName>
    </submittedName>
</protein>
<proteinExistence type="predicted"/>
<dbReference type="Gene3D" id="3.60.15.10">
    <property type="entry name" value="Ribonuclease Z/Hydroxyacylglutathione hydrolase-like"/>
    <property type="match status" value="1"/>
</dbReference>
<comment type="caution">
    <text evidence="1">The sequence shown here is derived from an EMBL/GenBank/DDBJ whole genome shotgun (WGS) entry which is preliminary data.</text>
</comment>
<dbReference type="Proteomes" id="UP001500466">
    <property type="component" value="Unassembled WGS sequence"/>
</dbReference>
<dbReference type="RefSeq" id="WP_345679202.1">
    <property type="nucleotide sequence ID" value="NZ_BAABHS010000028.1"/>
</dbReference>
<evidence type="ECO:0000313" key="2">
    <source>
        <dbReference type="Proteomes" id="UP001500466"/>
    </source>
</evidence>
<dbReference type="EMBL" id="BAABHS010000028">
    <property type="protein sequence ID" value="GAA4984637.1"/>
    <property type="molecule type" value="Genomic_DNA"/>
</dbReference>
<dbReference type="PANTHER" id="PTHR43546">
    <property type="entry name" value="UPF0173 METAL-DEPENDENT HYDROLASE MJ1163-RELATED"/>
    <property type="match status" value="1"/>
</dbReference>
<dbReference type="Pfam" id="PF13483">
    <property type="entry name" value="Lactamase_B_3"/>
    <property type="match status" value="1"/>
</dbReference>
<dbReference type="InterPro" id="IPR050114">
    <property type="entry name" value="UPF0173_UPF0282_UlaG_hydrolase"/>
</dbReference>
<reference evidence="2" key="1">
    <citation type="journal article" date="2019" name="Int. J. Syst. Evol. Microbiol.">
        <title>The Global Catalogue of Microorganisms (GCM) 10K type strain sequencing project: providing services to taxonomists for standard genome sequencing and annotation.</title>
        <authorList>
            <consortium name="The Broad Institute Genomics Platform"/>
            <consortium name="The Broad Institute Genome Sequencing Center for Infectious Disease"/>
            <person name="Wu L."/>
            <person name="Ma J."/>
        </authorList>
    </citation>
    <scope>NUCLEOTIDE SEQUENCE [LARGE SCALE GENOMIC DNA]</scope>
    <source>
        <strain evidence="2">JCM 17986</strain>
    </source>
</reference>
<keyword evidence="2" id="KW-1185">Reference proteome</keyword>
<dbReference type="SUPFAM" id="SSF56281">
    <property type="entry name" value="Metallo-hydrolase/oxidoreductase"/>
    <property type="match status" value="1"/>
</dbReference>
<dbReference type="PANTHER" id="PTHR43546:SF3">
    <property type="entry name" value="UPF0173 METAL-DEPENDENT HYDROLASE MJ1163"/>
    <property type="match status" value="1"/>
</dbReference>